<evidence type="ECO:0000256" key="2">
    <source>
        <dbReference type="ARBA" id="ARBA00004651"/>
    </source>
</evidence>
<dbReference type="Proteomes" id="UP001056209">
    <property type="component" value="Chromosome"/>
</dbReference>
<evidence type="ECO:0000256" key="4">
    <source>
        <dbReference type="ARBA" id="ARBA00013208"/>
    </source>
</evidence>
<dbReference type="Gene3D" id="2.170.230.10">
    <property type="match status" value="1"/>
</dbReference>
<evidence type="ECO:0000259" key="15">
    <source>
        <dbReference type="Pfam" id="PF10502"/>
    </source>
</evidence>
<accession>A0A9Q8TW43</accession>
<dbReference type="PROSITE" id="PS00760">
    <property type="entry name" value="SPASE_I_2"/>
    <property type="match status" value="1"/>
</dbReference>
<feature type="transmembrane region" description="Helical" evidence="13">
    <location>
        <begin position="6"/>
        <end position="30"/>
    </location>
</feature>
<feature type="transmembrane region" description="Helical" evidence="13">
    <location>
        <begin position="67"/>
        <end position="85"/>
    </location>
</feature>
<evidence type="ECO:0000256" key="12">
    <source>
        <dbReference type="PIRSR" id="PIRSR600223-1"/>
    </source>
</evidence>
<dbReference type="PROSITE" id="PS00501">
    <property type="entry name" value="SPASE_I_1"/>
    <property type="match status" value="1"/>
</dbReference>
<dbReference type="GO" id="GO:0004252">
    <property type="term" value="F:serine-type endopeptidase activity"/>
    <property type="evidence" value="ECO:0007669"/>
    <property type="project" value="InterPro"/>
</dbReference>
<evidence type="ECO:0000256" key="13">
    <source>
        <dbReference type="RuleBase" id="RU003993"/>
    </source>
</evidence>
<dbReference type="GO" id="GO:0005886">
    <property type="term" value="C:plasma membrane"/>
    <property type="evidence" value="ECO:0007669"/>
    <property type="project" value="UniProtKB-SubCell"/>
</dbReference>
<dbReference type="PRINTS" id="PR00727">
    <property type="entry name" value="LEADERPTASE"/>
</dbReference>
<feature type="domain" description="Peptidase S26" evidence="15">
    <location>
        <begin position="66"/>
        <end position="307"/>
    </location>
</feature>
<dbReference type="EMBL" id="CP097753">
    <property type="protein sequence ID" value="URJ28239.1"/>
    <property type="molecule type" value="Genomic_DNA"/>
</dbReference>
<dbReference type="RefSeq" id="WP_250248663.1">
    <property type="nucleotide sequence ID" value="NZ_CP097753.1"/>
</dbReference>
<dbReference type="GO" id="GO:0009003">
    <property type="term" value="F:signal peptidase activity"/>
    <property type="evidence" value="ECO:0007669"/>
    <property type="project" value="UniProtKB-EC"/>
</dbReference>
<keyword evidence="9 13" id="KW-0378">Hydrolase</keyword>
<dbReference type="Pfam" id="PF10502">
    <property type="entry name" value="Peptidase_S26"/>
    <property type="match status" value="1"/>
</dbReference>
<dbReference type="PANTHER" id="PTHR43390:SF1">
    <property type="entry name" value="CHLOROPLAST PROCESSING PEPTIDASE"/>
    <property type="match status" value="1"/>
</dbReference>
<dbReference type="EC" id="3.4.21.89" evidence="4 13"/>
<evidence type="ECO:0000256" key="3">
    <source>
        <dbReference type="ARBA" id="ARBA00009370"/>
    </source>
</evidence>
<dbReference type="InterPro" id="IPR019756">
    <property type="entry name" value="Pept_S26A_signal_pept_1_Ser-AS"/>
</dbReference>
<comment type="similarity">
    <text evidence="3 14">Belongs to the peptidase S26 family.</text>
</comment>
<dbReference type="InterPro" id="IPR036286">
    <property type="entry name" value="LexA/Signal_pep-like_sf"/>
</dbReference>
<dbReference type="CDD" id="cd06530">
    <property type="entry name" value="S26_SPase_I"/>
    <property type="match status" value="1"/>
</dbReference>
<dbReference type="PROSITE" id="PS00761">
    <property type="entry name" value="SPASE_I_3"/>
    <property type="match status" value="1"/>
</dbReference>
<dbReference type="GO" id="GO:0006465">
    <property type="term" value="P:signal peptide processing"/>
    <property type="evidence" value="ECO:0007669"/>
    <property type="project" value="InterPro"/>
</dbReference>
<evidence type="ECO:0000256" key="7">
    <source>
        <dbReference type="ARBA" id="ARBA00022670"/>
    </source>
</evidence>
<evidence type="ECO:0000313" key="17">
    <source>
        <dbReference type="Proteomes" id="UP001056209"/>
    </source>
</evidence>
<dbReference type="SUPFAM" id="SSF51306">
    <property type="entry name" value="LexA/Signal peptidase"/>
    <property type="match status" value="1"/>
</dbReference>
<keyword evidence="6" id="KW-1003">Cell membrane</keyword>
<keyword evidence="10 13" id="KW-1133">Transmembrane helix</keyword>
<dbReference type="Gene3D" id="2.10.109.10">
    <property type="entry name" value="Umud Fragment, subunit A"/>
    <property type="match status" value="1"/>
</dbReference>
<evidence type="ECO:0000256" key="5">
    <source>
        <dbReference type="ARBA" id="ARBA00019232"/>
    </source>
</evidence>
<dbReference type="InterPro" id="IPR019766">
    <property type="entry name" value="Sign_pep_all-beta_subdom"/>
</dbReference>
<dbReference type="InterPro" id="IPR019533">
    <property type="entry name" value="Peptidase_S26"/>
</dbReference>
<comment type="subcellular location">
    <subcellularLocation>
        <location evidence="2">Cell membrane</location>
        <topology evidence="2">Multi-pass membrane protein</topology>
    </subcellularLocation>
    <subcellularLocation>
        <location evidence="14">Membrane</location>
        <topology evidence="14">Multi-pass membrane protein</topology>
    </subcellularLocation>
</comment>
<feature type="active site" evidence="12">
    <location>
        <position position="95"/>
    </location>
</feature>
<feature type="active site" evidence="12">
    <location>
        <position position="150"/>
    </location>
</feature>
<evidence type="ECO:0000256" key="8">
    <source>
        <dbReference type="ARBA" id="ARBA00022692"/>
    </source>
</evidence>
<evidence type="ECO:0000313" key="16">
    <source>
        <dbReference type="EMBL" id="URJ28239.1"/>
    </source>
</evidence>
<dbReference type="InterPro" id="IPR000223">
    <property type="entry name" value="Pept_S26A_signal_pept_1"/>
</dbReference>
<reference evidence="16" key="1">
    <citation type="submission" date="2022-05" db="EMBL/GenBank/DDBJ databases">
        <title>Impact of host demography and evolutionary history on endosymbiont molecular evolution: a test in carpenter ants (Genus Camponotus) and their Blochmannia endosymbionts.</title>
        <authorList>
            <person name="Manthey J.D."/>
            <person name="Giron J.C."/>
            <person name="Hruska J.P."/>
        </authorList>
    </citation>
    <scope>NUCLEOTIDE SEQUENCE</scope>
    <source>
        <strain evidence="16">C-039</strain>
    </source>
</reference>
<keyword evidence="7 13" id="KW-0645">Protease</keyword>
<dbReference type="InterPro" id="IPR019757">
    <property type="entry name" value="Pept_S26A_signal_pept_1_Lys-AS"/>
</dbReference>
<dbReference type="InterPro" id="IPR019758">
    <property type="entry name" value="Pept_S26A_signal_pept_1_CS"/>
</dbReference>
<evidence type="ECO:0000256" key="11">
    <source>
        <dbReference type="ARBA" id="ARBA00023136"/>
    </source>
</evidence>
<organism evidence="16 17">
    <name type="scientific">Candidatus Blochmannia vicinus</name>
    <name type="common">nom. nud.</name>
    <dbReference type="NCBI Taxonomy" id="251540"/>
    <lineage>
        <taxon>Bacteria</taxon>
        <taxon>Pseudomonadati</taxon>
        <taxon>Pseudomonadota</taxon>
        <taxon>Gammaproteobacteria</taxon>
        <taxon>Enterobacterales</taxon>
        <taxon>Enterobacteriaceae</taxon>
        <taxon>ant endosymbionts</taxon>
        <taxon>Candidatus Blochmanniella</taxon>
    </lineage>
</organism>
<gene>
    <name evidence="16" type="primary">lepB</name>
    <name evidence="16" type="ORF">M9393_00465</name>
</gene>
<keyword evidence="11 13" id="KW-0472">Membrane</keyword>
<proteinExistence type="inferred from homology"/>
<keyword evidence="8 13" id="KW-0812">Transmembrane</keyword>
<dbReference type="AlphaFoldDB" id="A0A9Q8TW43"/>
<evidence type="ECO:0000256" key="1">
    <source>
        <dbReference type="ARBA" id="ARBA00000677"/>
    </source>
</evidence>
<protein>
    <recommendedName>
        <fullName evidence="5 13">Signal peptidase I</fullName>
        <ecNumber evidence="4 13">3.4.21.89</ecNumber>
    </recommendedName>
</protein>
<evidence type="ECO:0000256" key="6">
    <source>
        <dbReference type="ARBA" id="ARBA00022475"/>
    </source>
</evidence>
<dbReference type="PANTHER" id="PTHR43390">
    <property type="entry name" value="SIGNAL PEPTIDASE I"/>
    <property type="match status" value="1"/>
</dbReference>
<name>A0A9Q8TW43_9ENTR</name>
<dbReference type="NCBIfam" id="TIGR02227">
    <property type="entry name" value="sigpep_I_bact"/>
    <property type="match status" value="1"/>
</dbReference>
<evidence type="ECO:0000256" key="9">
    <source>
        <dbReference type="ARBA" id="ARBA00022801"/>
    </source>
</evidence>
<evidence type="ECO:0000256" key="10">
    <source>
        <dbReference type="ARBA" id="ARBA00022989"/>
    </source>
</evidence>
<comment type="catalytic activity">
    <reaction evidence="1 13">
        <text>Cleavage of hydrophobic, N-terminal signal or leader sequences from secreted and periplasmic proteins.</text>
        <dbReference type="EC" id="3.4.21.89"/>
    </reaction>
</comment>
<dbReference type="NCBIfam" id="NF008114">
    <property type="entry name" value="PRK10861.1"/>
    <property type="match status" value="1"/>
</dbReference>
<sequence length="330" mass="37870">MISTFSLVLVIITGISGIFWGIKQLCTIIYNHNQQKKIFLKKSNDIYQQSKNTYSLAISYCSKTSEFISSLFPILLLVLIIRSFIFEPFRIPSGSMMPTLLIGDFILVKKFVYGIKNPVTQKTLINTGHPKRGDVIVFKYPKNPTLNYIKRVIGEPGDKVIYNIITKQLTIYPDHINNIKYIQPLPITYNNISPSNFIQIFNSDANGKVNSAFIKTKSQENNLNGIRLIQTTESFNGMEHNILTMIPPGDQNLIKIYDQHTKHLISEWLVPTNEYFVMGDNRDNSADSRYWGFVPERNIVGKAIIIWMNIKKQEGTWPISIQMNRIGKIQ</sequence>
<evidence type="ECO:0000256" key="14">
    <source>
        <dbReference type="RuleBase" id="RU362042"/>
    </source>
</evidence>